<dbReference type="InterPro" id="IPR052770">
    <property type="entry name" value="Cobalt_transport_CbiQ"/>
</dbReference>
<dbReference type="NCBIfam" id="TIGR02454">
    <property type="entry name" value="ECF_T_CbiQ"/>
    <property type="match status" value="1"/>
</dbReference>
<reference key="1">
    <citation type="submission" date="2010-11" db="EMBL/GenBank/DDBJ databases">
        <title>The complete genome of Paludibacter propionicigenes DSM 17365.</title>
        <authorList>
            <consortium name="US DOE Joint Genome Institute (JGI-PGF)"/>
            <person name="Lucas S."/>
            <person name="Copeland A."/>
            <person name="Lapidus A."/>
            <person name="Bruce D."/>
            <person name="Goodwin L."/>
            <person name="Pitluck S."/>
            <person name="Kyrpides N."/>
            <person name="Mavromatis K."/>
            <person name="Ivanova N."/>
            <person name="Munk A.C."/>
            <person name="Brettin T."/>
            <person name="Detter J.C."/>
            <person name="Han C."/>
            <person name="Tapia R."/>
            <person name="Land M."/>
            <person name="Hauser L."/>
            <person name="Markowitz V."/>
            <person name="Cheng J.-F."/>
            <person name="Hugenholtz P."/>
            <person name="Woyke T."/>
            <person name="Wu D."/>
            <person name="Gronow S."/>
            <person name="Wellnitz S."/>
            <person name="Brambilla E."/>
            <person name="Klenk H.-P."/>
            <person name="Eisen J.A."/>
        </authorList>
    </citation>
    <scope>NUCLEOTIDE SEQUENCE</scope>
    <source>
        <strain>WB4</strain>
    </source>
</reference>
<dbReference type="AlphaFoldDB" id="E4T7K0"/>
<dbReference type="GO" id="GO:0043190">
    <property type="term" value="C:ATP-binding cassette (ABC) transporter complex"/>
    <property type="evidence" value="ECO:0007669"/>
    <property type="project" value="InterPro"/>
</dbReference>
<dbReference type="STRING" id="694427.Palpr_2562"/>
<keyword evidence="2" id="KW-1003">Cell membrane</keyword>
<name>E4T7K0_PALPW</name>
<evidence type="ECO:0000256" key="1">
    <source>
        <dbReference type="ARBA" id="ARBA00004651"/>
    </source>
</evidence>
<dbReference type="GO" id="GO:0006824">
    <property type="term" value="P:cobalt ion transport"/>
    <property type="evidence" value="ECO:0007669"/>
    <property type="project" value="InterPro"/>
</dbReference>
<evidence type="ECO:0000313" key="7">
    <source>
        <dbReference type="EMBL" id="ADQ80694.1"/>
    </source>
</evidence>
<keyword evidence="8" id="KW-1185">Reference proteome</keyword>
<feature type="transmembrane region" description="Helical" evidence="6">
    <location>
        <begin position="235"/>
        <end position="258"/>
    </location>
</feature>
<evidence type="ECO:0000256" key="3">
    <source>
        <dbReference type="ARBA" id="ARBA00022692"/>
    </source>
</evidence>
<dbReference type="RefSeq" id="WP_013446063.1">
    <property type="nucleotide sequence ID" value="NC_014734.1"/>
</dbReference>
<gene>
    <name evidence="7" type="ordered locus">Palpr_2562</name>
</gene>
<dbReference type="PANTHER" id="PTHR43723">
    <property type="entry name" value="COBALT TRANSPORT PROTEIN CBIQ"/>
    <property type="match status" value="1"/>
</dbReference>
<evidence type="ECO:0000256" key="6">
    <source>
        <dbReference type="SAM" id="Phobius"/>
    </source>
</evidence>
<keyword evidence="3 6" id="KW-0812">Transmembrane</keyword>
<dbReference type="PANTHER" id="PTHR43723:SF1">
    <property type="entry name" value="COBALT TRANSPORT PROTEIN CBIQ"/>
    <property type="match status" value="1"/>
</dbReference>
<dbReference type="KEGG" id="ppn:Palpr_2562"/>
<feature type="transmembrane region" description="Helical" evidence="6">
    <location>
        <begin position="63"/>
        <end position="83"/>
    </location>
</feature>
<evidence type="ECO:0000313" key="8">
    <source>
        <dbReference type="Proteomes" id="UP000008718"/>
    </source>
</evidence>
<dbReference type="HOGENOM" id="CLU_056469_5_0_10"/>
<dbReference type="Pfam" id="PF02361">
    <property type="entry name" value="CbiQ"/>
    <property type="match status" value="1"/>
</dbReference>
<organism evidence="7 8">
    <name type="scientific">Paludibacter propionicigenes (strain DSM 17365 / JCM 13257 / WB4)</name>
    <dbReference type="NCBI Taxonomy" id="694427"/>
    <lineage>
        <taxon>Bacteria</taxon>
        <taxon>Pseudomonadati</taxon>
        <taxon>Bacteroidota</taxon>
        <taxon>Bacteroidia</taxon>
        <taxon>Bacteroidales</taxon>
        <taxon>Paludibacteraceae</taxon>
        <taxon>Paludibacter</taxon>
    </lineage>
</organism>
<sequence length="261" mass="29262">MHYFDCYPIQSRIRKVHPGYKLGWFVLYTVLGLSSHSVLFLGIELLVFLTITVFTVRISLWRLLRLMAIPAGFVLLGSLSVVLELNPVHPLFSLNTGAITFGVGEAGLQQGLFILFRSFSGIAVLYALVLNTSISDMIYVLRKLNVPEVVLDLMVLVYRNIFILSDTAQRIYIAQKSRMGHRNLKTSLRSTAQLGGSAFILAGVRAEQLFHSMESRGYTGRIYSLPAEWETNKKFIRVSVILFAALLGIFFLIGQRAISLV</sequence>
<feature type="transmembrane region" description="Helical" evidence="6">
    <location>
        <begin position="114"/>
        <end position="134"/>
    </location>
</feature>
<comment type="subcellular location">
    <subcellularLocation>
        <location evidence="1">Cell membrane</location>
        <topology evidence="1">Multi-pass membrane protein</topology>
    </subcellularLocation>
</comment>
<dbReference type="InterPro" id="IPR003339">
    <property type="entry name" value="ABC/ECF_trnsptr_transmembrane"/>
</dbReference>
<evidence type="ECO:0000256" key="2">
    <source>
        <dbReference type="ARBA" id="ARBA00022475"/>
    </source>
</evidence>
<dbReference type="EMBL" id="CP002345">
    <property type="protein sequence ID" value="ADQ80694.1"/>
    <property type="molecule type" value="Genomic_DNA"/>
</dbReference>
<dbReference type="Proteomes" id="UP000008718">
    <property type="component" value="Chromosome"/>
</dbReference>
<dbReference type="InterPro" id="IPR012809">
    <property type="entry name" value="ECF_CbiQ"/>
</dbReference>
<dbReference type="CDD" id="cd16914">
    <property type="entry name" value="EcfT"/>
    <property type="match status" value="1"/>
</dbReference>
<feature type="transmembrane region" description="Helical" evidence="6">
    <location>
        <begin position="25"/>
        <end position="51"/>
    </location>
</feature>
<accession>E4T7K0</accession>
<dbReference type="eggNOG" id="COG0619">
    <property type="taxonomic scope" value="Bacteria"/>
</dbReference>
<proteinExistence type="predicted"/>
<evidence type="ECO:0000256" key="4">
    <source>
        <dbReference type="ARBA" id="ARBA00022989"/>
    </source>
</evidence>
<reference evidence="7 8" key="2">
    <citation type="journal article" date="2011" name="Stand. Genomic Sci.">
        <title>Complete genome sequence of Paludibacter propionicigenes type strain (WB4).</title>
        <authorList>
            <person name="Gronow S."/>
            <person name="Munk C."/>
            <person name="Lapidus A."/>
            <person name="Nolan M."/>
            <person name="Lucas S."/>
            <person name="Hammon N."/>
            <person name="Deshpande S."/>
            <person name="Cheng J.F."/>
            <person name="Tapia R."/>
            <person name="Han C."/>
            <person name="Goodwin L."/>
            <person name="Pitluck S."/>
            <person name="Liolios K."/>
            <person name="Ivanova N."/>
            <person name="Mavromatis K."/>
            <person name="Mikhailova N."/>
            <person name="Pati A."/>
            <person name="Chen A."/>
            <person name="Palaniappan K."/>
            <person name="Land M."/>
            <person name="Hauser L."/>
            <person name="Chang Y.J."/>
            <person name="Jeffries C.D."/>
            <person name="Brambilla E."/>
            <person name="Rohde M."/>
            <person name="Goker M."/>
            <person name="Detter J.C."/>
            <person name="Woyke T."/>
            <person name="Bristow J."/>
            <person name="Eisen J.A."/>
            <person name="Markowitz V."/>
            <person name="Hugenholtz P."/>
            <person name="Kyrpides N.C."/>
            <person name="Klenk H.P."/>
        </authorList>
    </citation>
    <scope>NUCLEOTIDE SEQUENCE [LARGE SCALE GENOMIC DNA]</scope>
    <source>
        <strain evidence="8">DSM 17365 / JCM 13257 / WB4</strain>
    </source>
</reference>
<keyword evidence="5 6" id="KW-0472">Membrane</keyword>
<keyword evidence="4 6" id="KW-1133">Transmembrane helix</keyword>
<evidence type="ECO:0000256" key="5">
    <source>
        <dbReference type="ARBA" id="ARBA00023136"/>
    </source>
</evidence>
<protein>
    <submittedName>
        <fullName evidence="7">Cobalt ABC transporter, inner membrane subunit CbiQ</fullName>
    </submittedName>
</protein>